<dbReference type="Proteomes" id="UP000319342">
    <property type="component" value="Chromosome"/>
</dbReference>
<evidence type="ECO:0000256" key="3">
    <source>
        <dbReference type="ARBA" id="ARBA00022801"/>
    </source>
</evidence>
<dbReference type="SUPFAM" id="SSF52317">
    <property type="entry name" value="Class I glutamine amidotransferase-like"/>
    <property type="match status" value="1"/>
</dbReference>
<dbReference type="EMBL" id="CP036290">
    <property type="protein sequence ID" value="QDU85624.1"/>
    <property type="molecule type" value="Genomic_DNA"/>
</dbReference>
<keyword evidence="7" id="KW-1185">Reference proteome</keyword>
<keyword evidence="5" id="KW-1133">Transmembrane helix</keyword>
<dbReference type="PANTHER" id="PTHR36175">
    <property type="entry name" value="CYANOPHYCINASE"/>
    <property type="match status" value="1"/>
</dbReference>
<dbReference type="GO" id="GO:0004180">
    <property type="term" value="F:carboxypeptidase activity"/>
    <property type="evidence" value="ECO:0007669"/>
    <property type="project" value="UniProtKB-KW"/>
</dbReference>
<evidence type="ECO:0000256" key="5">
    <source>
        <dbReference type="SAM" id="Phobius"/>
    </source>
</evidence>
<evidence type="ECO:0000313" key="7">
    <source>
        <dbReference type="Proteomes" id="UP000319342"/>
    </source>
</evidence>
<dbReference type="RefSeq" id="WP_145189329.1">
    <property type="nucleotide sequence ID" value="NZ_CP036290.1"/>
</dbReference>
<organism evidence="6 7">
    <name type="scientific">Rohdeia mirabilis</name>
    <dbReference type="NCBI Taxonomy" id="2528008"/>
    <lineage>
        <taxon>Bacteria</taxon>
        <taxon>Pseudomonadati</taxon>
        <taxon>Planctomycetota</taxon>
        <taxon>Planctomycetia</taxon>
        <taxon>Planctomycetia incertae sedis</taxon>
        <taxon>Rohdeia</taxon>
    </lineage>
</organism>
<keyword evidence="5" id="KW-0812">Transmembrane</keyword>
<evidence type="ECO:0000256" key="2">
    <source>
        <dbReference type="ARBA" id="ARBA00022670"/>
    </source>
</evidence>
<dbReference type="AlphaFoldDB" id="A0A518D2C3"/>
<comment type="similarity">
    <text evidence="1">Belongs to the peptidase S51 family.</text>
</comment>
<dbReference type="GO" id="GO:0008241">
    <property type="term" value="F:peptidyl-dipeptidase activity"/>
    <property type="evidence" value="ECO:0007669"/>
    <property type="project" value="UniProtKB-EC"/>
</dbReference>
<keyword evidence="3 6" id="KW-0378">Hydrolase</keyword>
<keyword evidence="2" id="KW-0645">Protease</keyword>
<feature type="transmembrane region" description="Helical" evidence="5">
    <location>
        <begin position="12"/>
        <end position="34"/>
    </location>
</feature>
<proteinExistence type="inferred from homology"/>
<sequence>MRAAPDRSTRARRALAALDALVPFTLVLFALVFVDRGPLRDGDDAPRGLVVAEGGGSASAPWAEIATRRMVAHARERMGLGDDAACRVAILGGESRRMREHFEAAGADEVLELGFAATDKEREQLATTHVVWMVGGDQSRYVESWNGTPVEAHMERLWLDGGAIGGSSAGCAVLGRWVYDAAVGSLDEREALSNGAHAELTLRDDFLALVPGVLFDTHFTERGRLARLATMFTHLWARDETLLAIGMDDRTALLVDGASGRAEVIGDGSATVLFADERTRAKKPRDGRPPELSSACCEILLAGHVFDLRERRVVARPDGMRIEFEPAPAFEIASDLEPVPGNDDGSAELGDLVVVAADADALIEGRLTTRPGTGRIAGAIVVPRAFSDPRLDEVRVGGGLFALAGAPGRLVLWLDDSIALERTGRSRLAVRAAGDEPLRSLMVLDGRAITAVGFSTAAARNDASGELGRQSVALEGGRLWLVPPGAAFTP</sequence>
<keyword evidence="5" id="KW-0472">Membrane</keyword>
<dbReference type="EC" id="3.4.15.6" evidence="6"/>
<keyword evidence="4" id="KW-0720">Serine protease</keyword>
<dbReference type="Pfam" id="PF03575">
    <property type="entry name" value="Peptidase_S51"/>
    <property type="match status" value="1"/>
</dbReference>
<gene>
    <name evidence="6" type="primary">cphB_3</name>
    <name evidence="6" type="ORF">Pla163_27560</name>
</gene>
<accession>A0A518D2C3</accession>
<protein>
    <submittedName>
        <fullName evidence="6">Cyanophycinase</fullName>
        <ecNumber evidence="6">3.4.15.6</ecNumber>
    </submittedName>
</protein>
<reference evidence="6 7" key="1">
    <citation type="submission" date="2019-02" db="EMBL/GenBank/DDBJ databases">
        <title>Deep-cultivation of Planctomycetes and their phenomic and genomic characterization uncovers novel biology.</title>
        <authorList>
            <person name="Wiegand S."/>
            <person name="Jogler M."/>
            <person name="Boedeker C."/>
            <person name="Pinto D."/>
            <person name="Vollmers J."/>
            <person name="Rivas-Marin E."/>
            <person name="Kohn T."/>
            <person name="Peeters S.H."/>
            <person name="Heuer A."/>
            <person name="Rast P."/>
            <person name="Oberbeckmann S."/>
            <person name="Bunk B."/>
            <person name="Jeske O."/>
            <person name="Meyerdierks A."/>
            <person name="Storesund J.E."/>
            <person name="Kallscheuer N."/>
            <person name="Luecker S."/>
            <person name="Lage O.M."/>
            <person name="Pohl T."/>
            <person name="Merkel B.J."/>
            <person name="Hornburger P."/>
            <person name="Mueller R.-W."/>
            <person name="Bruemmer F."/>
            <person name="Labrenz M."/>
            <person name="Spormann A.M."/>
            <person name="Op den Camp H."/>
            <person name="Overmann J."/>
            <person name="Amann R."/>
            <person name="Jetten M.S.M."/>
            <person name="Mascher T."/>
            <person name="Medema M.H."/>
            <person name="Devos D.P."/>
            <person name="Kaster A.-K."/>
            <person name="Ovreas L."/>
            <person name="Rohde M."/>
            <person name="Galperin M.Y."/>
            <person name="Jogler C."/>
        </authorList>
    </citation>
    <scope>NUCLEOTIDE SEQUENCE [LARGE SCALE GENOMIC DNA]</scope>
    <source>
        <strain evidence="6 7">Pla163</strain>
    </source>
</reference>
<name>A0A518D2C3_9BACT</name>
<evidence type="ECO:0000256" key="4">
    <source>
        <dbReference type="ARBA" id="ARBA00022825"/>
    </source>
</evidence>
<dbReference type="GO" id="GO:0006508">
    <property type="term" value="P:proteolysis"/>
    <property type="evidence" value="ECO:0007669"/>
    <property type="project" value="UniProtKB-KW"/>
</dbReference>
<dbReference type="Gene3D" id="3.40.50.880">
    <property type="match status" value="1"/>
</dbReference>
<dbReference type="InterPro" id="IPR005320">
    <property type="entry name" value="Peptidase_S51"/>
</dbReference>
<keyword evidence="6" id="KW-0121">Carboxypeptidase</keyword>
<dbReference type="OrthoDB" id="9799980at2"/>
<evidence type="ECO:0000256" key="1">
    <source>
        <dbReference type="ARBA" id="ARBA00006534"/>
    </source>
</evidence>
<dbReference type="PANTHER" id="PTHR36175:SF1">
    <property type="entry name" value="CYANOPHYCINASE"/>
    <property type="match status" value="1"/>
</dbReference>
<dbReference type="InterPro" id="IPR029062">
    <property type="entry name" value="Class_I_gatase-like"/>
</dbReference>
<dbReference type="GO" id="GO:0008236">
    <property type="term" value="F:serine-type peptidase activity"/>
    <property type="evidence" value="ECO:0007669"/>
    <property type="project" value="UniProtKB-KW"/>
</dbReference>
<evidence type="ECO:0000313" key="6">
    <source>
        <dbReference type="EMBL" id="QDU85624.1"/>
    </source>
</evidence>